<feature type="domain" description="Glycosyl transferase family 1" evidence="2">
    <location>
        <begin position="199"/>
        <end position="358"/>
    </location>
</feature>
<dbReference type="SUPFAM" id="SSF53756">
    <property type="entry name" value="UDP-Glycosyltransferase/glycogen phosphorylase"/>
    <property type="match status" value="1"/>
</dbReference>
<keyword evidence="1" id="KW-0808">Transferase</keyword>
<comment type="caution">
    <text evidence="3">The sequence shown here is derived from an EMBL/GenBank/DDBJ whole genome shotgun (WGS) entry which is preliminary data.</text>
</comment>
<evidence type="ECO:0000313" key="3">
    <source>
        <dbReference type="EMBL" id="MBC6112170.1"/>
    </source>
</evidence>
<evidence type="ECO:0000256" key="1">
    <source>
        <dbReference type="ARBA" id="ARBA00022679"/>
    </source>
</evidence>
<dbReference type="PANTHER" id="PTHR46401">
    <property type="entry name" value="GLYCOSYLTRANSFERASE WBBK-RELATED"/>
    <property type="match status" value="1"/>
</dbReference>
<dbReference type="PANTHER" id="PTHR46401:SF2">
    <property type="entry name" value="GLYCOSYLTRANSFERASE WBBK-RELATED"/>
    <property type="match status" value="1"/>
</dbReference>
<organism evidence="3 4">
    <name type="scientific">Pedobacter fastidiosus</name>
    <dbReference type="NCBI Taxonomy" id="2765361"/>
    <lineage>
        <taxon>Bacteria</taxon>
        <taxon>Pseudomonadati</taxon>
        <taxon>Bacteroidota</taxon>
        <taxon>Sphingobacteriia</taxon>
        <taxon>Sphingobacteriales</taxon>
        <taxon>Sphingobacteriaceae</taxon>
        <taxon>Pedobacter</taxon>
    </lineage>
</organism>
<keyword evidence="4" id="KW-1185">Reference proteome</keyword>
<protein>
    <submittedName>
        <fullName evidence="3">Glycosyltransferase family 4 protein</fullName>
    </submittedName>
</protein>
<dbReference type="EMBL" id="JACRYL010000017">
    <property type="protein sequence ID" value="MBC6112170.1"/>
    <property type="molecule type" value="Genomic_DNA"/>
</dbReference>
<dbReference type="RefSeq" id="WP_187072598.1">
    <property type="nucleotide sequence ID" value="NZ_JACRYL010000017.1"/>
</dbReference>
<sequence length="383" mass="42962">MKIAYITNTDPTDLHSWSGLTYYISQALEKAKNEIIYIQVASPKVGPILKLKQKLYPKITGKFIQPNRYPSFYNQYSASIKNALKNLSNVDFLFSDSSELIALASGNLPKAFWVDASFAGIVNYYQEFSLLHKQTIRQGNKLEQKAYDNATLVFFASEWAASTARANYKIDEAKIKIVPFGANLSGIPTESEIKKVIKNKQIETCKLLFSGVDWNRKGGPLALEITEKLNKSEIKTQLIISGCKPFTAGTEPSYVKQIGFLSKKNPEQKKIYETLFNEAHFLLVPSQAECYGLVYCEANAYGLPALATKTGGIPTIIKDEVNGKTFELNASVDEYVSFIKKYFLDANLYQDLSYKSYQAYTNNLNWDVAGKKVSKILSEHTIG</sequence>
<evidence type="ECO:0000259" key="2">
    <source>
        <dbReference type="Pfam" id="PF00534"/>
    </source>
</evidence>
<evidence type="ECO:0000313" key="4">
    <source>
        <dbReference type="Proteomes" id="UP000652755"/>
    </source>
</evidence>
<accession>A0ABR7KVN0</accession>
<dbReference type="CDD" id="cd03801">
    <property type="entry name" value="GT4_PimA-like"/>
    <property type="match status" value="1"/>
</dbReference>
<reference evidence="3 4" key="1">
    <citation type="submission" date="2020-08" db="EMBL/GenBank/DDBJ databases">
        <authorList>
            <person name="Sun Q."/>
            <person name="Inoue M."/>
        </authorList>
    </citation>
    <scope>NUCLEOTIDE SEQUENCE [LARGE SCALE GENOMIC DNA]</scope>
    <source>
        <strain evidence="3 4">CCM 8938</strain>
    </source>
</reference>
<proteinExistence type="predicted"/>
<dbReference type="InterPro" id="IPR001296">
    <property type="entry name" value="Glyco_trans_1"/>
</dbReference>
<dbReference type="Proteomes" id="UP000652755">
    <property type="component" value="Unassembled WGS sequence"/>
</dbReference>
<dbReference type="Pfam" id="PF00534">
    <property type="entry name" value="Glycos_transf_1"/>
    <property type="match status" value="1"/>
</dbReference>
<gene>
    <name evidence="3" type="ORF">H7U22_17240</name>
</gene>
<name>A0ABR7KVN0_9SPHI</name>
<dbReference type="Gene3D" id="3.40.50.2000">
    <property type="entry name" value="Glycogen Phosphorylase B"/>
    <property type="match status" value="2"/>
</dbReference>